<dbReference type="InterPro" id="IPR010099">
    <property type="entry name" value="SDR39U1"/>
</dbReference>
<dbReference type="PANTHER" id="PTHR11092">
    <property type="entry name" value="SUGAR NUCLEOTIDE EPIMERASE RELATED"/>
    <property type="match status" value="1"/>
</dbReference>
<dbReference type="EMBL" id="CP001654">
    <property type="protein sequence ID" value="ACS86341.1"/>
    <property type="molecule type" value="Genomic_DNA"/>
</dbReference>
<gene>
    <name evidence="4" type="ordered locus">Dd703_2564</name>
</gene>
<accession>C6C9R9</accession>
<dbReference type="SUPFAM" id="SSF51735">
    <property type="entry name" value="NAD(P)-binding Rossmann-fold domains"/>
    <property type="match status" value="1"/>
</dbReference>
<dbReference type="InterPro" id="IPR036291">
    <property type="entry name" value="NAD(P)-bd_dom_sf"/>
</dbReference>
<evidence type="ECO:0000259" key="3">
    <source>
        <dbReference type="Pfam" id="PF08338"/>
    </source>
</evidence>
<protein>
    <recommendedName>
        <fullName evidence="6">TIGR01777 family protein</fullName>
    </recommendedName>
</protein>
<dbReference type="KEGG" id="dda:Dd703_2564"/>
<dbReference type="Pfam" id="PF01370">
    <property type="entry name" value="Epimerase"/>
    <property type="match status" value="1"/>
</dbReference>
<dbReference type="HOGENOM" id="CLU_047373_0_3_6"/>
<dbReference type="RefSeq" id="WP_015854247.1">
    <property type="nucleotide sequence ID" value="NC_012880.1"/>
</dbReference>
<dbReference type="Pfam" id="PF08338">
    <property type="entry name" value="DUF1731"/>
    <property type="match status" value="1"/>
</dbReference>
<dbReference type="Proteomes" id="UP000002734">
    <property type="component" value="Chromosome"/>
</dbReference>
<feature type="domain" description="DUF1731" evidence="3">
    <location>
        <begin position="250"/>
        <end position="296"/>
    </location>
</feature>
<sequence length="301" mass="33103">MQLLITGGTGLIGRPLIQRLLSLSHQITVVTRAPEQARQILGTQVNYWHNLNDKTSLDGFDGVINLAGEPIASKRWSAAQKEKLCQSRWEITQRLTQLIQNSQTPPSVFLSGSAVGYYGDQGQGVVTEDEPAHDDFTHTLCARWEALALDAESDKTRVCLLRTGIVLSREGGALAKMLPLFRVGLGGPIGSGKQYLPWIHIDDMINAILYLLDNPILGGPFNMVSPYPVRNEKFSAMLAHVLDRPAFLRTPGWALKLALGEAATLLLGGQRAIPQRLEKAGFGFRFFELEEALADLLNPPR</sequence>
<evidence type="ECO:0000313" key="4">
    <source>
        <dbReference type="EMBL" id="ACS86341.1"/>
    </source>
</evidence>
<comment type="similarity">
    <text evidence="1">Belongs to the NAD(P)-dependent epimerase/dehydratase family. SDR39U1 subfamily.</text>
</comment>
<dbReference type="InterPro" id="IPR013549">
    <property type="entry name" value="DUF1731"/>
</dbReference>
<proteinExistence type="inferred from homology"/>
<organism evidence="4 5">
    <name type="scientific">Musicola paradisiaca (strain Ech703)</name>
    <name type="common">Dickeya paradisiaca</name>
    <name type="synonym">Dickeya dadantii</name>
    <dbReference type="NCBI Taxonomy" id="579405"/>
    <lineage>
        <taxon>Bacteria</taxon>
        <taxon>Pseudomonadati</taxon>
        <taxon>Pseudomonadota</taxon>
        <taxon>Gammaproteobacteria</taxon>
        <taxon>Enterobacterales</taxon>
        <taxon>Pectobacteriaceae</taxon>
        <taxon>Musicola</taxon>
    </lineage>
</organism>
<evidence type="ECO:0000259" key="2">
    <source>
        <dbReference type="Pfam" id="PF01370"/>
    </source>
</evidence>
<reference evidence="4" key="1">
    <citation type="submission" date="2009-06" db="EMBL/GenBank/DDBJ databases">
        <title>Complete sequence of Dickeya dadantii Ech703.</title>
        <authorList>
            <consortium name="US DOE Joint Genome Institute"/>
            <person name="Lucas S."/>
            <person name="Copeland A."/>
            <person name="Lapidus A."/>
            <person name="Glavina del Rio T."/>
            <person name="Dalin E."/>
            <person name="Tice H."/>
            <person name="Bruce D."/>
            <person name="Goodwin L."/>
            <person name="Pitluck S."/>
            <person name="Chertkov O."/>
            <person name="Brettin T."/>
            <person name="Detter J.C."/>
            <person name="Han C."/>
            <person name="Larimer F."/>
            <person name="Land M."/>
            <person name="Hauser L."/>
            <person name="Kyrpides N."/>
            <person name="Mikhailova N."/>
            <person name="Balakrishnan V."/>
            <person name="Glasner J."/>
            <person name="Perna N.T."/>
        </authorList>
    </citation>
    <scope>NUCLEOTIDE SEQUENCE [LARGE SCALE GENOMIC DNA]</scope>
    <source>
        <strain evidence="4">Ech703</strain>
    </source>
</reference>
<evidence type="ECO:0000256" key="1">
    <source>
        <dbReference type="ARBA" id="ARBA00009353"/>
    </source>
</evidence>
<keyword evidence="5" id="KW-1185">Reference proteome</keyword>
<dbReference type="NCBIfam" id="TIGR01777">
    <property type="entry name" value="yfcH"/>
    <property type="match status" value="1"/>
</dbReference>
<dbReference type="AlphaFoldDB" id="C6C9R9"/>
<dbReference type="Gene3D" id="3.40.50.720">
    <property type="entry name" value="NAD(P)-binding Rossmann-like Domain"/>
    <property type="match status" value="1"/>
</dbReference>
<evidence type="ECO:0000313" key="5">
    <source>
        <dbReference type="Proteomes" id="UP000002734"/>
    </source>
</evidence>
<dbReference type="InterPro" id="IPR001509">
    <property type="entry name" value="Epimerase_deHydtase"/>
</dbReference>
<name>C6C9R9_MUSP7</name>
<feature type="domain" description="NAD-dependent epimerase/dehydratase" evidence="2">
    <location>
        <begin position="4"/>
        <end position="216"/>
    </location>
</feature>
<dbReference type="STRING" id="579405.Dd703_2564"/>
<dbReference type="CDD" id="cd05242">
    <property type="entry name" value="SDR_a8"/>
    <property type="match status" value="1"/>
</dbReference>
<dbReference type="PANTHER" id="PTHR11092:SF0">
    <property type="entry name" value="EPIMERASE FAMILY PROTEIN SDR39U1"/>
    <property type="match status" value="1"/>
</dbReference>
<evidence type="ECO:0008006" key="6">
    <source>
        <dbReference type="Google" id="ProtNLM"/>
    </source>
</evidence>
<dbReference type="eggNOG" id="COG1090">
    <property type="taxonomic scope" value="Bacteria"/>
</dbReference>